<evidence type="ECO:0000256" key="2">
    <source>
        <dbReference type="SAM" id="MobiDB-lite"/>
    </source>
</evidence>
<keyword evidence="1" id="KW-0175">Coiled coil</keyword>
<reference evidence="3" key="1">
    <citation type="journal article" date="2023" name="Mol. Phylogenet. Evol.">
        <title>Genome-scale phylogeny and comparative genomics of the fungal order Sordariales.</title>
        <authorList>
            <person name="Hensen N."/>
            <person name="Bonometti L."/>
            <person name="Westerberg I."/>
            <person name="Brannstrom I.O."/>
            <person name="Guillou S."/>
            <person name="Cros-Aarteil S."/>
            <person name="Calhoun S."/>
            <person name="Haridas S."/>
            <person name="Kuo A."/>
            <person name="Mondo S."/>
            <person name="Pangilinan J."/>
            <person name="Riley R."/>
            <person name="LaButti K."/>
            <person name="Andreopoulos B."/>
            <person name="Lipzen A."/>
            <person name="Chen C."/>
            <person name="Yan M."/>
            <person name="Daum C."/>
            <person name="Ng V."/>
            <person name="Clum A."/>
            <person name="Steindorff A."/>
            <person name="Ohm R.A."/>
            <person name="Martin F."/>
            <person name="Silar P."/>
            <person name="Natvig D.O."/>
            <person name="Lalanne C."/>
            <person name="Gautier V."/>
            <person name="Ament-Velasquez S.L."/>
            <person name="Kruys A."/>
            <person name="Hutchinson M.I."/>
            <person name="Powell A.J."/>
            <person name="Barry K."/>
            <person name="Miller A.N."/>
            <person name="Grigoriev I.V."/>
            <person name="Debuchy R."/>
            <person name="Gladieux P."/>
            <person name="Hiltunen Thoren M."/>
            <person name="Johannesson H."/>
        </authorList>
    </citation>
    <scope>NUCLEOTIDE SEQUENCE</scope>
    <source>
        <strain evidence="3">CBS 958.72</strain>
    </source>
</reference>
<dbReference type="AlphaFoldDB" id="A0AAE0KI96"/>
<comment type="caution">
    <text evidence="3">The sequence shown here is derived from an EMBL/GenBank/DDBJ whole genome shotgun (WGS) entry which is preliminary data.</text>
</comment>
<dbReference type="Proteomes" id="UP001287356">
    <property type="component" value="Unassembled WGS sequence"/>
</dbReference>
<feature type="compositionally biased region" description="Low complexity" evidence="2">
    <location>
        <begin position="191"/>
        <end position="244"/>
    </location>
</feature>
<proteinExistence type="predicted"/>
<accession>A0AAE0KI96</accession>
<feature type="compositionally biased region" description="Basic and acidic residues" evidence="2">
    <location>
        <begin position="120"/>
        <end position="139"/>
    </location>
</feature>
<feature type="region of interest" description="Disordered" evidence="2">
    <location>
        <begin position="120"/>
        <end position="263"/>
    </location>
</feature>
<organism evidence="3 4">
    <name type="scientific">Lasiosphaeria ovina</name>
    <dbReference type="NCBI Taxonomy" id="92902"/>
    <lineage>
        <taxon>Eukaryota</taxon>
        <taxon>Fungi</taxon>
        <taxon>Dikarya</taxon>
        <taxon>Ascomycota</taxon>
        <taxon>Pezizomycotina</taxon>
        <taxon>Sordariomycetes</taxon>
        <taxon>Sordariomycetidae</taxon>
        <taxon>Sordariales</taxon>
        <taxon>Lasiosphaeriaceae</taxon>
        <taxon>Lasiosphaeria</taxon>
    </lineage>
</organism>
<sequence>MVVLPGDGGRRGSDLRPGPPVLQILGTVLDNRLAYARPEETTPENPQAKATWIKEYDITLFKKRFLNHEEKAIVREIEAHERKIAAYLKKVNEQLAKEQSMALAEERKLEEKQVAGLKRYESRGERERGNPCLMKEYKPPQHPSTKWTASSWPSALAAALSRGPTRTASSSPRLAKSTTSTRAPNSTRAWSTALPRAPSSRSRSTPRPTRWSRTAPRSAASSSTSSTTPTSQSQPSSRSARTPQDGATPSAPGQGTRPRARRD</sequence>
<feature type="compositionally biased region" description="Polar residues" evidence="2">
    <location>
        <begin position="164"/>
        <end position="190"/>
    </location>
</feature>
<name>A0AAE0KI96_9PEZI</name>
<reference evidence="3" key="2">
    <citation type="submission" date="2023-06" db="EMBL/GenBank/DDBJ databases">
        <authorList>
            <consortium name="Lawrence Berkeley National Laboratory"/>
            <person name="Haridas S."/>
            <person name="Hensen N."/>
            <person name="Bonometti L."/>
            <person name="Westerberg I."/>
            <person name="Brannstrom I.O."/>
            <person name="Guillou S."/>
            <person name="Cros-Aarteil S."/>
            <person name="Calhoun S."/>
            <person name="Kuo A."/>
            <person name="Mondo S."/>
            <person name="Pangilinan J."/>
            <person name="Riley R."/>
            <person name="Labutti K."/>
            <person name="Andreopoulos B."/>
            <person name="Lipzen A."/>
            <person name="Chen C."/>
            <person name="Yanf M."/>
            <person name="Daum C."/>
            <person name="Ng V."/>
            <person name="Clum A."/>
            <person name="Steindorff A."/>
            <person name="Ohm R."/>
            <person name="Martin F."/>
            <person name="Silar P."/>
            <person name="Natvig D."/>
            <person name="Lalanne C."/>
            <person name="Gautier V."/>
            <person name="Ament-Velasquez S.L."/>
            <person name="Kruys A."/>
            <person name="Hutchinson M.I."/>
            <person name="Powell A.J."/>
            <person name="Barry K."/>
            <person name="Miller A.N."/>
            <person name="Grigoriev I.V."/>
            <person name="Debuchy R."/>
            <person name="Gladieux P."/>
            <person name="Thoren M.H."/>
            <person name="Johannesson H."/>
        </authorList>
    </citation>
    <scope>NUCLEOTIDE SEQUENCE</scope>
    <source>
        <strain evidence="3">CBS 958.72</strain>
    </source>
</reference>
<evidence type="ECO:0000256" key="1">
    <source>
        <dbReference type="SAM" id="Coils"/>
    </source>
</evidence>
<feature type="coiled-coil region" evidence="1">
    <location>
        <begin position="77"/>
        <end position="112"/>
    </location>
</feature>
<evidence type="ECO:0000313" key="4">
    <source>
        <dbReference type="Proteomes" id="UP001287356"/>
    </source>
</evidence>
<dbReference type="EMBL" id="JAULSN010000003">
    <property type="protein sequence ID" value="KAK3376772.1"/>
    <property type="molecule type" value="Genomic_DNA"/>
</dbReference>
<keyword evidence="4" id="KW-1185">Reference proteome</keyword>
<evidence type="ECO:0000313" key="3">
    <source>
        <dbReference type="EMBL" id="KAK3376772.1"/>
    </source>
</evidence>
<gene>
    <name evidence="3" type="ORF">B0T24DRAFT_229088</name>
</gene>
<protein>
    <submittedName>
        <fullName evidence="3">Uncharacterized protein</fullName>
    </submittedName>
</protein>
<feature type="compositionally biased region" description="Low complexity" evidence="2">
    <location>
        <begin position="149"/>
        <end position="161"/>
    </location>
</feature>